<accession>A0A0D0DLL9</accession>
<sequence>MAIQDWGMHPLQATQGLLWWVHLFPPAYLVSEYLCCASNMLGVHGLLSPLTAMYLLDLWYVVGCTLTLDLAQLQLRFFNLRDLVLAKSKLILCIAITPIRHLLILHTRRHCLSYWPRSYLLPRVYIIPLQSHLFGTYDDGRVL</sequence>
<dbReference type="Proteomes" id="UP000054538">
    <property type="component" value="Unassembled WGS sequence"/>
</dbReference>
<dbReference type="InParanoid" id="A0A0D0DLL9"/>
<dbReference type="HOGENOM" id="CLU_1806822_0_0_1"/>
<protein>
    <submittedName>
        <fullName evidence="1">Uncharacterized protein</fullName>
    </submittedName>
</protein>
<dbReference type="EMBL" id="KN824857">
    <property type="protein sequence ID" value="KIK99512.1"/>
    <property type="molecule type" value="Genomic_DNA"/>
</dbReference>
<dbReference type="AlphaFoldDB" id="A0A0D0DLL9"/>
<gene>
    <name evidence="1" type="ORF">PAXRUDRAFT_505501</name>
</gene>
<organism evidence="1 2">
    <name type="scientific">Paxillus rubicundulus Ve08.2h10</name>
    <dbReference type="NCBI Taxonomy" id="930991"/>
    <lineage>
        <taxon>Eukaryota</taxon>
        <taxon>Fungi</taxon>
        <taxon>Dikarya</taxon>
        <taxon>Basidiomycota</taxon>
        <taxon>Agaricomycotina</taxon>
        <taxon>Agaricomycetes</taxon>
        <taxon>Agaricomycetidae</taxon>
        <taxon>Boletales</taxon>
        <taxon>Paxilineae</taxon>
        <taxon>Paxillaceae</taxon>
        <taxon>Paxillus</taxon>
    </lineage>
</organism>
<name>A0A0D0DLL9_9AGAM</name>
<keyword evidence="2" id="KW-1185">Reference proteome</keyword>
<evidence type="ECO:0000313" key="1">
    <source>
        <dbReference type="EMBL" id="KIK99512.1"/>
    </source>
</evidence>
<reference evidence="2" key="2">
    <citation type="submission" date="2015-01" db="EMBL/GenBank/DDBJ databases">
        <title>Evolutionary Origins and Diversification of the Mycorrhizal Mutualists.</title>
        <authorList>
            <consortium name="DOE Joint Genome Institute"/>
            <consortium name="Mycorrhizal Genomics Consortium"/>
            <person name="Kohler A."/>
            <person name="Kuo A."/>
            <person name="Nagy L.G."/>
            <person name="Floudas D."/>
            <person name="Copeland A."/>
            <person name="Barry K.W."/>
            <person name="Cichocki N."/>
            <person name="Veneault-Fourrey C."/>
            <person name="LaButti K."/>
            <person name="Lindquist E.A."/>
            <person name="Lipzen A."/>
            <person name="Lundell T."/>
            <person name="Morin E."/>
            <person name="Murat C."/>
            <person name="Riley R."/>
            <person name="Ohm R."/>
            <person name="Sun H."/>
            <person name="Tunlid A."/>
            <person name="Henrissat B."/>
            <person name="Grigoriev I.V."/>
            <person name="Hibbett D.S."/>
            <person name="Martin F."/>
        </authorList>
    </citation>
    <scope>NUCLEOTIDE SEQUENCE [LARGE SCALE GENOMIC DNA]</scope>
    <source>
        <strain evidence="2">Ve08.2h10</strain>
    </source>
</reference>
<reference evidence="1 2" key="1">
    <citation type="submission" date="2014-04" db="EMBL/GenBank/DDBJ databases">
        <authorList>
            <consortium name="DOE Joint Genome Institute"/>
            <person name="Kuo A."/>
            <person name="Kohler A."/>
            <person name="Jargeat P."/>
            <person name="Nagy L.G."/>
            <person name="Floudas D."/>
            <person name="Copeland A."/>
            <person name="Barry K.W."/>
            <person name="Cichocki N."/>
            <person name="Veneault-Fourrey C."/>
            <person name="LaButti K."/>
            <person name="Lindquist E.A."/>
            <person name="Lipzen A."/>
            <person name="Lundell T."/>
            <person name="Morin E."/>
            <person name="Murat C."/>
            <person name="Sun H."/>
            <person name="Tunlid A."/>
            <person name="Henrissat B."/>
            <person name="Grigoriev I.V."/>
            <person name="Hibbett D.S."/>
            <person name="Martin F."/>
            <person name="Nordberg H.P."/>
            <person name="Cantor M.N."/>
            <person name="Hua S.X."/>
        </authorList>
    </citation>
    <scope>NUCLEOTIDE SEQUENCE [LARGE SCALE GENOMIC DNA]</scope>
    <source>
        <strain evidence="1 2">Ve08.2h10</strain>
    </source>
</reference>
<proteinExistence type="predicted"/>
<evidence type="ECO:0000313" key="2">
    <source>
        <dbReference type="Proteomes" id="UP000054538"/>
    </source>
</evidence>